<gene>
    <name evidence="1" type="ORF">AsAng_0033280</name>
</gene>
<dbReference type="EMBL" id="AP026867">
    <property type="protein sequence ID" value="BDS12604.1"/>
    <property type="molecule type" value="Genomic_DNA"/>
</dbReference>
<dbReference type="Proteomes" id="UP001060919">
    <property type="component" value="Chromosome"/>
</dbReference>
<keyword evidence="2" id="KW-1185">Reference proteome</keyword>
<accession>A0A915YGI8</accession>
<reference evidence="1" key="1">
    <citation type="submission" date="2022-09" db="EMBL/GenBank/DDBJ databases">
        <title>Aureispira anguillicida sp. nov., isolated from Leptocephalus of Japanese eel Anguilla japonica.</title>
        <authorList>
            <person name="Yuasa K."/>
            <person name="Mekata T."/>
            <person name="Ikunari K."/>
        </authorList>
    </citation>
    <scope>NUCLEOTIDE SEQUENCE</scope>
    <source>
        <strain evidence="1">EL160426</strain>
    </source>
</reference>
<name>A0A915YGI8_9BACT</name>
<evidence type="ECO:0008006" key="3">
    <source>
        <dbReference type="Google" id="ProtNLM"/>
    </source>
</evidence>
<evidence type="ECO:0000313" key="2">
    <source>
        <dbReference type="Proteomes" id="UP001060919"/>
    </source>
</evidence>
<evidence type="ECO:0000313" key="1">
    <source>
        <dbReference type="EMBL" id="BDS12604.1"/>
    </source>
</evidence>
<dbReference type="KEGG" id="aup:AsAng_0033280"/>
<dbReference type="AlphaFoldDB" id="A0A915YGI8"/>
<dbReference type="PROSITE" id="PS51257">
    <property type="entry name" value="PROKAR_LIPOPROTEIN"/>
    <property type="match status" value="1"/>
</dbReference>
<sequence length="284" mass="32067">MNFFYTRNFYLFNLAIFVLFMVQSCISKNDTPQNDVTPEDDAAIGKAIDNALLAYLDTCSDKKYLEPTDHTTVYNYINQLCRQIDGSDNFTLLNNATDAAINSPTLRILEHTGNTGAFVVPGGYIYLYKDFLKKLDYEAQLVPILTHLMTCSKKRYDIQKLQSQFSTNFLLDLALGATINTSSSSTDIHAIIATLEDDPYSTDIVEILDREAENIACELGYDVQAYSNLFMKNNIQNIKWCQQFPRALSLSDYASHLFNNVRDSLSCNGEIDEGGFPQIKNLLN</sequence>
<organism evidence="1 2">
    <name type="scientific">Aureispira anguillae</name>
    <dbReference type="NCBI Taxonomy" id="2864201"/>
    <lineage>
        <taxon>Bacteria</taxon>
        <taxon>Pseudomonadati</taxon>
        <taxon>Bacteroidota</taxon>
        <taxon>Saprospiria</taxon>
        <taxon>Saprospirales</taxon>
        <taxon>Saprospiraceae</taxon>
        <taxon>Aureispira</taxon>
    </lineage>
</organism>
<dbReference type="RefSeq" id="WP_264787966.1">
    <property type="nucleotide sequence ID" value="NZ_AP026867.1"/>
</dbReference>
<protein>
    <recommendedName>
        <fullName evidence="3">Lipoprotein</fullName>
    </recommendedName>
</protein>
<proteinExistence type="predicted"/>